<dbReference type="PANTHER" id="PTHR11705:SF143">
    <property type="entry name" value="SLL0236 PROTEIN"/>
    <property type="match status" value="1"/>
</dbReference>
<evidence type="ECO:0000313" key="9">
    <source>
        <dbReference type="EMBL" id="WLV25925.1"/>
    </source>
</evidence>
<reference evidence="9" key="1">
    <citation type="submission" date="2023-06" db="EMBL/GenBank/DDBJ databases">
        <title>A Treasure from Seagulls: Isolation and Description of Aciduricobacillus qingdaonensis gen. nov., sp. nov., a Rare Obligately Uric Acid-utilizing Member in the Family Bacillaceae.</title>
        <authorList>
            <person name="Liu W."/>
            <person name="Wang B."/>
        </authorList>
    </citation>
    <scope>NUCLEOTIDE SEQUENCE</scope>
    <source>
        <strain evidence="9">44XB</strain>
    </source>
</reference>
<dbReference type="SUPFAM" id="SSF53187">
    <property type="entry name" value="Zn-dependent exopeptidases"/>
    <property type="match status" value="1"/>
</dbReference>
<dbReference type="Pfam" id="PF00246">
    <property type="entry name" value="Peptidase_M14"/>
    <property type="match status" value="1"/>
</dbReference>
<dbReference type="CDD" id="cd06229">
    <property type="entry name" value="M14_Endopeptidase_I"/>
    <property type="match status" value="1"/>
</dbReference>
<dbReference type="SMART" id="SM00631">
    <property type="entry name" value="Zn_pept"/>
    <property type="match status" value="1"/>
</dbReference>
<evidence type="ECO:0000256" key="6">
    <source>
        <dbReference type="ARBA" id="ARBA00023049"/>
    </source>
</evidence>
<name>A0ABY9KZ60_9BACI</name>
<evidence type="ECO:0000313" key="10">
    <source>
        <dbReference type="Proteomes" id="UP001180087"/>
    </source>
</evidence>
<organism evidence="9 10">
    <name type="scientific">Aciduricibacillus chroicocephali</name>
    <dbReference type="NCBI Taxonomy" id="3054939"/>
    <lineage>
        <taxon>Bacteria</taxon>
        <taxon>Bacillati</taxon>
        <taxon>Bacillota</taxon>
        <taxon>Bacilli</taxon>
        <taxon>Bacillales</taxon>
        <taxon>Bacillaceae</taxon>
        <taxon>Aciduricibacillus</taxon>
    </lineage>
</organism>
<protein>
    <submittedName>
        <fullName evidence="9">M14 family metallocarboxypeptidase</fullName>
    </submittedName>
</protein>
<dbReference type="Proteomes" id="UP001180087">
    <property type="component" value="Chromosome"/>
</dbReference>
<keyword evidence="10" id="KW-1185">Reference proteome</keyword>
<feature type="domain" description="Peptidase M14" evidence="8">
    <location>
        <begin position="12"/>
        <end position="291"/>
    </location>
</feature>
<evidence type="ECO:0000256" key="4">
    <source>
        <dbReference type="ARBA" id="ARBA00022801"/>
    </source>
</evidence>
<evidence type="ECO:0000256" key="1">
    <source>
        <dbReference type="ARBA" id="ARBA00001947"/>
    </source>
</evidence>
<evidence type="ECO:0000256" key="5">
    <source>
        <dbReference type="ARBA" id="ARBA00022833"/>
    </source>
</evidence>
<keyword evidence="3" id="KW-0645">Protease</keyword>
<dbReference type="PANTHER" id="PTHR11705">
    <property type="entry name" value="PROTEASE FAMILY M14 CARBOXYPEPTIDASE A,B"/>
    <property type="match status" value="1"/>
</dbReference>
<gene>
    <name evidence="9" type="ORF">QR721_06925</name>
</gene>
<evidence type="ECO:0000256" key="7">
    <source>
        <dbReference type="PROSITE-ProRule" id="PRU01379"/>
    </source>
</evidence>
<comment type="cofactor">
    <cofactor evidence="1">
        <name>Zn(2+)</name>
        <dbReference type="ChEBI" id="CHEBI:29105"/>
    </cofactor>
</comment>
<dbReference type="PRINTS" id="PR00765">
    <property type="entry name" value="CRBOXYPTASEA"/>
</dbReference>
<comment type="similarity">
    <text evidence="2 7">Belongs to the peptidase M14 family.</text>
</comment>
<dbReference type="InterPro" id="IPR000834">
    <property type="entry name" value="Peptidase_M14"/>
</dbReference>
<dbReference type="RefSeq" id="WP_348029715.1">
    <property type="nucleotide sequence ID" value="NZ_CP129113.1"/>
</dbReference>
<evidence type="ECO:0000256" key="2">
    <source>
        <dbReference type="ARBA" id="ARBA00005988"/>
    </source>
</evidence>
<keyword evidence="6" id="KW-0482">Metalloprotease</keyword>
<evidence type="ECO:0000259" key="8">
    <source>
        <dbReference type="PROSITE" id="PS52035"/>
    </source>
</evidence>
<sequence>MEKTDRVFQFNKALTYEELARKVDQLINEYPFIQKNTIGHSVLGKEIFELRIGTETEIIHYNASFHANEWITTLIAMRFLEEYASEYNKKAPQTNYALSIIPMVNPDGVDLVLGGYELGGPFKDEVIKINEGITSFSNWKANIRGVDLNKQFPAGWEIEAERKPKSPHFRDYPGYAPLTEPESIAMVQFAKENNIARLHALHTQGEEIYWGFQDFEPKESEEIVQQYAEKSGYKAVRDIDNYAGFKDWYLQEFRKPAFTLELGHGVNPLPLSQLDEIYKKSSEIFKLSMEC</sequence>
<dbReference type="EMBL" id="CP129113">
    <property type="protein sequence ID" value="WLV25925.1"/>
    <property type="molecule type" value="Genomic_DNA"/>
</dbReference>
<keyword evidence="4" id="KW-0378">Hydrolase</keyword>
<feature type="active site" description="Proton donor/acceptor" evidence="7">
    <location>
        <position position="261"/>
    </location>
</feature>
<dbReference type="PROSITE" id="PS52035">
    <property type="entry name" value="PEPTIDASE_M14"/>
    <property type="match status" value="1"/>
</dbReference>
<dbReference type="InterPro" id="IPR034274">
    <property type="entry name" value="ENP1_M14_CPD"/>
</dbReference>
<dbReference type="Gene3D" id="3.40.630.10">
    <property type="entry name" value="Zn peptidases"/>
    <property type="match status" value="1"/>
</dbReference>
<proteinExistence type="inferred from homology"/>
<keyword evidence="5" id="KW-0862">Zinc</keyword>
<evidence type="ECO:0000256" key="3">
    <source>
        <dbReference type="ARBA" id="ARBA00022670"/>
    </source>
</evidence>
<accession>A0ABY9KZ60</accession>